<protein>
    <submittedName>
        <fullName evidence="4">Uncharacterized protein LOC114347295</fullName>
    </submittedName>
</protein>
<dbReference type="SMART" id="SM00875">
    <property type="entry name" value="BACK"/>
    <property type="match status" value="1"/>
</dbReference>
<evidence type="ECO:0000313" key="4">
    <source>
        <dbReference type="RefSeq" id="XP_028153816.1"/>
    </source>
</evidence>
<dbReference type="Gene3D" id="1.25.40.420">
    <property type="match status" value="1"/>
</dbReference>
<dbReference type="InterPro" id="IPR011705">
    <property type="entry name" value="BACK"/>
</dbReference>
<evidence type="ECO:0000256" key="1">
    <source>
        <dbReference type="ARBA" id="ARBA00022441"/>
    </source>
</evidence>
<keyword evidence="1" id="KW-0880">Kelch repeat</keyword>
<evidence type="ECO:0000259" key="3">
    <source>
        <dbReference type="SMART" id="SM00875"/>
    </source>
</evidence>
<reference evidence="4" key="1">
    <citation type="submission" date="2025-08" db="UniProtKB">
        <authorList>
            <consortium name="RefSeq"/>
        </authorList>
    </citation>
    <scope>IDENTIFICATION</scope>
    <source>
        <tissue evidence="4">Whole insect</tissue>
    </source>
</reference>
<organism evidence="4">
    <name type="scientific">Diabrotica virgifera virgifera</name>
    <name type="common">western corn rootworm</name>
    <dbReference type="NCBI Taxonomy" id="50390"/>
    <lineage>
        <taxon>Eukaryota</taxon>
        <taxon>Metazoa</taxon>
        <taxon>Ecdysozoa</taxon>
        <taxon>Arthropoda</taxon>
        <taxon>Hexapoda</taxon>
        <taxon>Insecta</taxon>
        <taxon>Pterygota</taxon>
        <taxon>Neoptera</taxon>
        <taxon>Endopterygota</taxon>
        <taxon>Coleoptera</taxon>
        <taxon>Polyphaga</taxon>
        <taxon>Cucujiformia</taxon>
        <taxon>Chrysomeloidea</taxon>
        <taxon>Chrysomelidae</taxon>
        <taxon>Galerucinae</taxon>
        <taxon>Diabroticina</taxon>
        <taxon>Diabroticites</taxon>
        <taxon>Diabrotica</taxon>
    </lineage>
</organism>
<dbReference type="InParanoid" id="A0A6P7GVP8"/>
<dbReference type="AlphaFoldDB" id="A0A6P7GVP8"/>
<sequence length="223" mass="25919">MVLHAACMLQFCEIRNMCLDKLIQILSVQNCLKIWIKTELLLDIKPLFLKAKRLALAEFMMIKEADSINDLNLEQLIRYIGSVHLVTDSELTVFQTLMKWWYDHSKYHTSDDFIKLLSCVNYKRLLPDHFREILTYPDLANTEIEDILKCLYNIFNNIPNDSCSEKCLEVASLLSQSDDRKIASVPCLLVLNSSNDVPNEDCLVEYNETVVDKFNLHVVYYGK</sequence>
<dbReference type="RefSeq" id="XP_028153816.1">
    <property type="nucleotide sequence ID" value="XM_028298015.1"/>
</dbReference>
<feature type="domain" description="BACK" evidence="3">
    <location>
        <begin position="31"/>
        <end position="135"/>
    </location>
</feature>
<evidence type="ECO:0000256" key="2">
    <source>
        <dbReference type="ARBA" id="ARBA00022737"/>
    </source>
</evidence>
<keyword evidence="2" id="KW-0677">Repeat</keyword>
<dbReference type="Pfam" id="PF07707">
    <property type="entry name" value="BACK"/>
    <property type="match status" value="1"/>
</dbReference>
<dbReference type="PANTHER" id="PTHR24412">
    <property type="entry name" value="KELCH PROTEIN"/>
    <property type="match status" value="1"/>
</dbReference>
<name>A0A6P7GVP8_DIAVI</name>
<proteinExistence type="predicted"/>
<dbReference type="PANTHER" id="PTHR24412:SF419">
    <property type="entry name" value="KELCH-LIKE PROTEIN 20"/>
    <property type="match status" value="1"/>
</dbReference>
<gene>
    <name evidence="4" type="primary">LOC114347295</name>
</gene>
<accession>A0A6P7GVP8</accession>